<dbReference type="Pfam" id="PF13649">
    <property type="entry name" value="Methyltransf_25"/>
    <property type="match status" value="1"/>
</dbReference>
<feature type="domain" description="Methyltransferase" evidence="3">
    <location>
        <begin position="44"/>
        <end position="143"/>
    </location>
</feature>
<evidence type="ECO:0000313" key="5">
    <source>
        <dbReference type="Proteomes" id="UP000251584"/>
    </source>
</evidence>
<evidence type="ECO:0000313" key="4">
    <source>
        <dbReference type="EMBL" id="SQB29283.1"/>
    </source>
</evidence>
<dbReference type="CDD" id="cd02440">
    <property type="entry name" value="AdoMet_MTases"/>
    <property type="match status" value="1"/>
</dbReference>
<evidence type="ECO:0000256" key="2">
    <source>
        <dbReference type="ARBA" id="ARBA00022679"/>
    </source>
</evidence>
<sequence>MTFPARELLKNWDEQQSAYIAHREERYNAALDVLAMLYGEEFHVVDLACGPGSFSMRLLNRFPAIRVTAIDLDPLLLTLAKEALSEYSDRIQFFSGDIATADCFAAMTDKPQAVVSSTAIHWLLPEQQVALYRNIFNLLDEHGLFMNADHQRFDNRNPCQKRIARLHDEDTQKKAWTAGVQDWDSWFASATRHHELADLMDARTAIFKDRPTPLPTTVEFQLAALRQAGFSETGTLWQFLDDYVIAGWK</sequence>
<dbReference type="SUPFAM" id="SSF53335">
    <property type="entry name" value="S-adenosyl-L-methionine-dependent methyltransferases"/>
    <property type="match status" value="1"/>
</dbReference>
<evidence type="ECO:0000259" key="3">
    <source>
        <dbReference type="Pfam" id="PF13649"/>
    </source>
</evidence>
<dbReference type="GO" id="GO:0032259">
    <property type="term" value="P:methylation"/>
    <property type="evidence" value="ECO:0007669"/>
    <property type="project" value="UniProtKB-KW"/>
</dbReference>
<proteinExistence type="predicted"/>
<evidence type="ECO:0000256" key="1">
    <source>
        <dbReference type="ARBA" id="ARBA00022603"/>
    </source>
</evidence>
<keyword evidence="1 4" id="KW-0489">Methyltransferase</keyword>
<dbReference type="EMBL" id="UAVY01000004">
    <property type="protein sequence ID" value="SQB29283.1"/>
    <property type="molecule type" value="Genomic_DNA"/>
</dbReference>
<dbReference type="Proteomes" id="UP000251584">
    <property type="component" value="Unassembled WGS sequence"/>
</dbReference>
<dbReference type="InterPro" id="IPR029063">
    <property type="entry name" value="SAM-dependent_MTases_sf"/>
</dbReference>
<accession>A0A2X2VVK4</accession>
<keyword evidence="2 4" id="KW-0808">Transferase</keyword>
<reference evidence="4 5" key="1">
    <citation type="submission" date="2018-06" db="EMBL/GenBank/DDBJ databases">
        <authorList>
            <consortium name="Pathogen Informatics"/>
            <person name="Doyle S."/>
        </authorList>
    </citation>
    <scope>NUCLEOTIDE SEQUENCE [LARGE SCALE GENOMIC DNA]</scope>
    <source>
        <strain evidence="4 5">NCTC10786</strain>
    </source>
</reference>
<dbReference type="PANTHER" id="PTHR43861:SF1">
    <property type="entry name" value="TRANS-ACONITATE 2-METHYLTRANSFERASE"/>
    <property type="match status" value="1"/>
</dbReference>
<dbReference type="AlphaFoldDB" id="A0A2X2VVK4"/>
<dbReference type="PANTHER" id="PTHR43861">
    <property type="entry name" value="TRANS-ACONITATE 2-METHYLTRANSFERASE-RELATED"/>
    <property type="match status" value="1"/>
</dbReference>
<dbReference type="EC" id="2.1.1.144" evidence="4"/>
<protein>
    <submittedName>
        <fullName evidence="4">Trans-aconitate methyltransferase</fullName>
        <ecNumber evidence="4">2.1.1.144</ecNumber>
    </submittedName>
</protein>
<dbReference type="GO" id="GO:0030798">
    <property type="term" value="F:trans-aconitate 2-methyltransferase activity"/>
    <property type="evidence" value="ECO:0007669"/>
    <property type="project" value="UniProtKB-EC"/>
</dbReference>
<dbReference type="InterPro" id="IPR041698">
    <property type="entry name" value="Methyltransf_25"/>
</dbReference>
<dbReference type="Gene3D" id="3.40.50.150">
    <property type="entry name" value="Vaccinia Virus protein VP39"/>
    <property type="match status" value="1"/>
</dbReference>
<name>A0A2X2VVK4_CITKO</name>
<organism evidence="4 5">
    <name type="scientific">Citrobacter koseri</name>
    <name type="common">Citrobacter diversus</name>
    <dbReference type="NCBI Taxonomy" id="545"/>
    <lineage>
        <taxon>Bacteria</taxon>
        <taxon>Pseudomonadati</taxon>
        <taxon>Pseudomonadota</taxon>
        <taxon>Gammaproteobacteria</taxon>
        <taxon>Enterobacterales</taxon>
        <taxon>Enterobacteriaceae</taxon>
        <taxon>Citrobacter</taxon>
    </lineage>
</organism>
<gene>
    <name evidence="4" type="primary">tam</name>
    <name evidence="4" type="ORF">NCTC10786_03064</name>
</gene>